<keyword evidence="5 7" id="KW-0472">Membrane</keyword>
<protein>
    <submittedName>
        <fullName evidence="9">Cytochrome C biogenesis protein</fullName>
    </submittedName>
</protein>
<evidence type="ECO:0000313" key="9">
    <source>
        <dbReference type="EMBL" id="OPC82514.1"/>
    </source>
</evidence>
<organism evidence="9 10">
    <name type="scientific">Embleya scabrispora</name>
    <dbReference type="NCBI Taxonomy" id="159449"/>
    <lineage>
        <taxon>Bacteria</taxon>
        <taxon>Bacillati</taxon>
        <taxon>Actinomycetota</taxon>
        <taxon>Actinomycetes</taxon>
        <taxon>Kitasatosporales</taxon>
        <taxon>Streptomycetaceae</taxon>
        <taxon>Embleya</taxon>
    </lineage>
</organism>
<reference evidence="9 10" key="1">
    <citation type="submission" date="2017-03" db="EMBL/GenBank/DDBJ databases">
        <title>Draft genome sequence of Streptomyces scabrisporus NF3, endophyte isolated from Amphipterygium adstringens.</title>
        <authorList>
            <person name="Vazquez M."/>
            <person name="Ceapa C.D."/>
            <person name="Rodriguez Luna D."/>
            <person name="Sanchez Esquivel S."/>
        </authorList>
    </citation>
    <scope>NUCLEOTIDE SEQUENCE [LARGE SCALE GENOMIC DNA]</scope>
    <source>
        <strain evidence="9 10">NF3</strain>
    </source>
</reference>
<dbReference type="PANTHER" id="PTHR31566:SF0">
    <property type="entry name" value="CYTOCHROME C BIOGENESIS PROTEIN CCS1, CHLOROPLASTIC"/>
    <property type="match status" value="1"/>
</dbReference>
<feature type="region of interest" description="Disordered" evidence="6">
    <location>
        <begin position="1"/>
        <end position="46"/>
    </location>
</feature>
<dbReference type="PANTHER" id="PTHR31566">
    <property type="entry name" value="CYTOCHROME C BIOGENESIS PROTEIN CCS1, CHLOROPLASTIC"/>
    <property type="match status" value="1"/>
</dbReference>
<dbReference type="AlphaFoldDB" id="A0A1T3P0J6"/>
<keyword evidence="3" id="KW-0201">Cytochrome c-type biogenesis</keyword>
<keyword evidence="10" id="KW-1185">Reference proteome</keyword>
<dbReference type="EMBL" id="MWQN01000001">
    <property type="protein sequence ID" value="OPC82514.1"/>
    <property type="molecule type" value="Genomic_DNA"/>
</dbReference>
<feature type="transmembrane region" description="Helical" evidence="7">
    <location>
        <begin position="497"/>
        <end position="516"/>
    </location>
</feature>
<evidence type="ECO:0000259" key="8">
    <source>
        <dbReference type="Pfam" id="PF05140"/>
    </source>
</evidence>
<evidence type="ECO:0000256" key="7">
    <source>
        <dbReference type="SAM" id="Phobius"/>
    </source>
</evidence>
<dbReference type="InterPro" id="IPR007816">
    <property type="entry name" value="ResB-like_domain"/>
</dbReference>
<evidence type="ECO:0000256" key="2">
    <source>
        <dbReference type="ARBA" id="ARBA00022692"/>
    </source>
</evidence>
<dbReference type="STRING" id="159449.B4N89_17610"/>
<dbReference type="Proteomes" id="UP000190037">
    <property type="component" value="Unassembled WGS sequence"/>
</dbReference>
<evidence type="ECO:0000256" key="1">
    <source>
        <dbReference type="ARBA" id="ARBA00004141"/>
    </source>
</evidence>
<dbReference type="RefSeq" id="WP_078976779.1">
    <property type="nucleotide sequence ID" value="NZ_MWQN01000001.1"/>
</dbReference>
<dbReference type="Pfam" id="PF05140">
    <property type="entry name" value="ResB"/>
    <property type="match status" value="1"/>
</dbReference>
<accession>A0A1T3P0J6</accession>
<feature type="transmembrane region" description="Helical" evidence="7">
    <location>
        <begin position="71"/>
        <end position="89"/>
    </location>
</feature>
<evidence type="ECO:0000256" key="4">
    <source>
        <dbReference type="ARBA" id="ARBA00022989"/>
    </source>
</evidence>
<feature type="transmembrane region" description="Helical" evidence="7">
    <location>
        <begin position="125"/>
        <end position="147"/>
    </location>
</feature>
<comment type="subcellular location">
    <subcellularLocation>
        <location evidence="1">Membrane</location>
        <topology evidence="1">Multi-pass membrane protein</topology>
    </subcellularLocation>
</comment>
<dbReference type="GO" id="GO:0017004">
    <property type="term" value="P:cytochrome complex assembly"/>
    <property type="evidence" value="ECO:0007669"/>
    <property type="project" value="UniProtKB-KW"/>
</dbReference>
<name>A0A1T3P0J6_9ACTN</name>
<evidence type="ECO:0000256" key="3">
    <source>
        <dbReference type="ARBA" id="ARBA00022748"/>
    </source>
</evidence>
<feature type="compositionally biased region" description="Basic and acidic residues" evidence="6">
    <location>
        <begin position="1"/>
        <end position="12"/>
    </location>
</feature>
<keyword evidence="4 7" id="KW-1133">Transmembrane helix</keyword>
<dbReference type="eggNOG" id="COG1333">
    <property type="taxonomic scope" value="Bacteria"/>
</dbReference>
<dbReference type="InterPro" id="IPR023494">
    <property type="entry name" value="Cyt_c_bgen_Ccs1/CcsB/ResB"/>
</dbReference>
<feature type="domain" description="ResB-like" evidence="8">
    <location>
        <begin position="69"/>
        <end position="552"/>
    </location>
</feature>
<dbReference type="GO" id="GO:0016020">
    <property type="term" value="C:membrane"/>
    <property type="evidence" value="ECO:0007669"/>
    <property type="project" value="UniProtKB-SubCell"/>
</dbReference>
<gene>
    <name evidence="9" type="ORF">B4N89_17610</name>
</gene>
<sequence length="574" mass="62524">MSIETHSDDVVRADPGPDDDPERVAATEARAGAGMSTAPVQDSGDEEIRQPQLGAVGWLRWLWRQLTSMRVALILLFLLSIAATPPTLIPQRPVSPIKVSQYFRDHPTRAKIMDKFQLFDVFSSWWFASIYILLFVSLLGCIVPRCWAHAKTLRAKPPEAPRNLSRMPAYARWETSADPDAVLAAARATLKKRRFRLNPGSDTIAAEKGYARETGNLLFHIALFGILVAFALGSLYSVKGGKIVVEGGSFANVLTQYDDRQFGALVDEDNLEPFGFRLKSVDQTFQPTGAKRGEPRSFTAHIESWYGHEGKDKSGTIRVNHPLQVGDTKVFMIATGYAPEVTVRDAKGKIAYKGPTVFLPQDGNRTSTGVIKVPDVSAGLKQLGFDAQFLPSAPMDQDGNLLVDPKRGPISVFPSLLNPRLMISGYEGDLGMDSGVPQNYYALKANKMSKFMDGNDIWRKALKVGDTVDLPNGAGTITFDGVKTWANFQVASEPGKGLALISTIAAIVGLVLSLFVRRRRMWVRAAEGPDGHTVVEVGGLARTEGGGLGDEVQEFVDALREAAPANSPGTKVKE</sequence>
<comment type="caution">
    <text evidence="9">The sequence shown here is derived from an EMBL/GenBank/DDBJ whole genome shotgun (WGS) entry which is preliminary data.</text>
</comment>
<proteinExistence type="predicted"/>
<evidence type="ECO:0000256" key="5">
    <source>
        <dbReference type="ARBA" id="ARBA00023136"/>
    </source>
</evidence>
<evidence type="ECO:0000313" key="10">
    <source>
        <dbReference type="Proteomes" id="UP000190037"/>
    </source>
</evidence>
<feature type="transmembrane region" description="Helical" evidence="7">
    <location>
        <begin position="217"/>
        <end position="236"/>
    </location>
</feature>
<evidence type="ECO:0000256" key="6">
    <source>
        <dbReference type="SAM" id="MobiDB-lite"/>
    </source>
</evidence>
<dbReference type="OrthoDB" id="3949537at2"/>
<keyword evidence="2 7" id="KW-0812">Transmembrane</keyword>